<dbReference type="EMBL" id="KQ993503">
    <property type="protein sequence ID" value="KZV49104.1"/>
    <property type="molecule type" value="Genomic_DNA"/>
</dbReference>
<evidence type="ECO:0000313" key="2">
    <source>
        <dbReference type="Proteomes" id="UP000250235"/>
    </source>
</evidence>
<dbReference type="OrthoDB" id="1933455at2759"/>
<name>A0A2Z7CWM5_9LAMI</name>
<gene>
    <name evidence="1" type="ORF">F511_27809</name>
</gene>
<sequence>MSSFDEWARFQTEVRLNSITSMKLSNSMAKLEDEFLLWAETERVSELMQRWLLVQFRLYEKQLQEAVDSESAPYANYDHLCIQFLECELNHINKLHRF</sequence>
<accession>A0A2Z7CWM5</accession>
<evidence type="ECO:0000313" key="1">
    <source>
        <dbReference type="EMBL" id="KZV49104.1"/>
    </source>
</evidence>
<reference evidence="1 2" key="1">
    <citation type="journal article" date="2015" name="Proc. Natl. Acad. Sci. U.S.A.">
        <title>The resurrection genome of Boea hygrometrica: A blueprint for survival of dehydration.</title>
        <authorList>
            <person name="Xiao L."/>
            <person name="Yang G."/>
            <person name="Zhang L."/>
            <person name="Yang X."/>
            <person name="Zhao S."/>
            <person name="Ji Z."/>
            <person name="Zhou Q."/>
            <person name="Hu M."/>
            <person name="Wang Y."/>
            <person name="Chen M."/>
            <person name="Xu Y."/>
            <person name="Jin H."/>
            <person name="Xiao X."/>
            <person name="Hu G."/>
            <person name="Bao F."/>
            <person name="Hu Y."/>
            <person name="Wan P."/>
            <person name="Li L."/>
            <person name="Deng X."/>
            <person name="Kuang T."/>
            <person name="Xiang C."/>
            <person name="Zhu J.K."/>
            <person name="Oliver M.J."/>
            <person name="He Y."/>
        </authorList>
    </citation>
    <scope>NUCLEOTIDE SEQUENCE [LARGE SCALE GENOMIC DNA]</scope>
    <source>
        <strain evidence="2">cv. XS01</strain>
    </source>
</reference>
<organism evidence="1 2">
    <name type="scientific">Dorcoceras hygrometricum</name>
    <dbReference type="NCBI Taxonomy" id="472368"/>
    <lineage>
        <taxon>Eukaryota</taxon>
        <taxon>Viridiplantae</taxon>
        <taxon>Streptophyta</taxon>
        <taxon>Embryophyta</taxon>
        <taxon>Tracheophyta</taxon>
        <taxon>Spermatophyta</taxon>
        <taxon>Magnoliopsida</taxon>
        <taxon>eudicotyledons</taxon>
        <taxon>Gunneridae</taxon>
        <taxon>Pentapetalae</taxon>
        <taxon>asterids</taxon>
        <taxon>lamiids</taxon>
        <taxon>Lamiales</taxon>
        <taxon>Gesneriaceae</taxon>
        <taxon>Didymocarpoideae</taxon>
        <taxon>Trichosporeae</taxon>
        <taxon>Loxocarpinae</taxon>
        <taxon>Dorcoceras</taxon>
    </lineage>
</organism>
<protein>
    <submittedName>
        <fullName evidence="1">Uncharacterized protein</fullName>
    </submittedName>
</protein>
<dbReference type="Proteomes" id="UP000250235">
    <property type="component" value="Unassembled WGS sequence"/>
</dbReference>
<dbReference type="AlphaFoldDB" id="A0A2Z7CWM5"/>
<keyword evidence="2" id="KW-1185">Reference proteome</keyword>
<proteinExistence type="predicted"/>